<proteinExistence type="predicted"/>
<name>X1H233_9ZZZZ</name>
<organism evidence="1">
    <name type="scientific">marine sediment metagenome</name>
    <dbReference type="NCBI Taxonomy" id="412755"/>
    <lineage>
        <taxon>unclassified sequences</taxon>
        <taxon>metagenomes</taxon>
        <taxon>ecological metagenomes</taxon>
    </lineage>
</organism>
<reference evidence="1" key="1">
    <citation type="journal article" date="2014" name="Front. Microbiol.">
        <title>High frequency of phylogenetically diverse reductive dehalogenase-homologous genes in deep subseafloor sedimentary metagenomes.</title>
        <authorList>
            <person name="Kawai M."/>
            <person name="Futagami T."/>
            <person name="Toyoda A."/>
            <person name="Takaki Y."/>
            <person name="Nishi S."/>
            <person name="Hori S."/>
            <person name="Arai W."/>
            <person name="Tsubouchi T."/>
            <person name="Morono Y."/>
            <person name="Uchiyama I."/>
            <person name="Ito T."/>
            <person name="Fujiyama A."/>
            <person name="Inagaki F."/>
            <person name="Takami H."/>
        </authorList>
    </citation>
    <scope>NUCLEOTIDE SEQUENCE</scope>
    <source>
        <strain evidence="1">Expedition CK06-06</strain>
    </source>
</reference>
<comment type="caution">
    <text evidence="1">The sequence shown here is derived from an EMBL/GenBank/DDBJ whole genome shotgun (WGS) entry which is preliminary data.</text>
</comment>
<dbReference type="AlphaFoldDB" id="X1H233"/>
<accession>X1H233</accession>
<protein>
    <submittedName>
        <fullName evidence="1">Uncharacterized protein</fullName>
    </submittedName>
</protein>
<sequence length="143" mass="16632">MIDKKEMGKLHGIYDLKGLMYPESKESEYPAIMVFLDLFIGGFNSSERAFYNLTKSTLTKILKNFIVYSNLIDPLFLLGNVRFLTRLFGVEEAKEQIRAYLKNPYIIKNEKLIPALRELPDYIPSITQTEKRVISELIDFLTK</sequence>
<gene>
    <name evidence="1" type="ORF">S03H2_31807</name>
</gene>
<evidence type="ECO:0000313" key="1">
    <source>
        <dbReference type="EMBL" id="GAH51160.1"/>
    </source>
</evidence>
<dbReference type="EMBL" id="BARU01019308">
    <property type="protein sequence ID" value="GAH51160.1"/>
    <property type="molecule type" value="Genomic_DNA"/>
</dbReference>